<accession>A0ABR4LTH3</accession>
<keyword evidence="1" id="KW-0732">Signal</keyword>
<dbReference type="GeneID" id="98144083"/>
<organism evidence="2 3">
    <name type="scientific">Aspergillus lucknowensis</name>
    <dbReference type="NCBI Taxonomy" id="176173"/>
    <lineage>
        <taxon>Eukaryota</taxon>
        <taxon>Fungi</taxon>
        <taxon>Dikarya</taxon>
        <taxon>Ascomycota</taxon>
        <taxon>Pezizomycotina</taxon>
        <taxon>Eurotiomycetes</taxon>
        <taxon>Eurotiomycetidae</taxon>
        <taxon>Eurotiales</taxon>
        <taxon>Aspergillaceae</taxon>
        <taxon>Aspergillus</taxon>
        <taxon>Aspergillus subgen. Nidulantes</taxon>
    </lineage>
</organism>
<dbReference type="EMBL" id="JBFXLQ010000017">
    <property type="protein sequence ID" value="KAL2867841.1"/>
    <property type="molecule type" value="Genomic_DNA"/>
</dbReference>
<evidence type="ECO:0000256" key="1">
    <source>
        <dbReference type="SAM" id="SignalP"/>
    </source>
</evidence>
<dbReference type="PANTHER" id="PTHR35332">
    <property type="entry name" value="REGULATION OF ENOLASE PROTEIN 1"/>
    <property type="match status" value="1"/>
</dbReference>
<dbReference type="Gene3D" id="2.60.120.200">
    <property type="match status" value="1"/>
</dbReference>
<evidence type="ECO:0000313" key="3">
    <source>
        <dbReference type="Proteomes" id="UP001610432"/>
    </source>
</evidence>
<comment type="caution">
    <text evidence="2">The sequence shown here is derived from an EMBL/GenBank/DDBJ whole genome shotgun (WGS) entry which is preliminary data.</text>
</comment>
<proteinExistence type="predicted"/>
<feature type="signal peptide" evidence="1">
    <location>
        <begin position="1"/>
        <end position="24"/>
    </location>
</feature>
<dbReference type="InterPro" id="IPR009784">
    <property type="entry name" value="DUF1349"/>
</dbReference>
<dbReference type="PANTHER" id="PTHR35332:SF2">
    <property type="entry name" value="REGULATION OF ENOLASE PROTEIN 1"/>
    <property type="match status" value="1"/>
</dbReference>
<protein>
    <submittedName>
        <fullName evidence="2">Uncharacterized protein</fullName>
    </submittedName>
</protein>
<name>A0ABR4LTH3_9EURO</name>
<gene>
    <name evidence="2" type="ORF">BJX67DRAFT_352375</name>
</gene>
<feature type="chain" id="PRO_5046384902" evidence="1">
    <location>
        <begin position="25"/>
        <end position="230"/>
    </location>
</feature>
<sequence>MFQVRLVLCQALLWIMSFTSTPHATSVESQWKWLNYNASAISPIGKVITIHTPPDTDIWRPSMEKNNFTAPYLYSSISTTDFQSVKVTAQADWKTLFDQGGLVITFPERQDNDYLQWIKAGVEFTDGAPYLGVVGTDRLSDWSLSPMLQGADTGTASIEIVRDGADAWVYAIEGTTRRALRQVTWAFGEGRSEQMHVGIYAAKPTRESGEGHEFDTLAVTFKSFSLKTRS</sequence>
<evidence type="ECO:0000313" key="2">
    <source>
        <dbReference type="EMBL" id="KAL2867841.1"/>
    </source>
</evidence>
<dbReference type="Proteomes" id="UP001610432">
    <property type="component" value="Unassembled WGS sequence"/>
</dbReference>
<keyword evidence="3" id="KW-1185">Reference proteome</keyword>
<dbReference type="RefSeq" id="XP_070886820.1">
    <property type="nucleotide sequence ID" value="XM_071029011.1"/>
</dbReference>
<dbReference type="Pfam" id="PF07081">
    <property type="entry name" value="DUF1349"/>
    <property type="match status" value="1"/>
</dbReference>
<reference evidence="2 3" key="1">
    <citation type="submission" date="2024-07" db="EMBL/GenBank/DDBJ databases">
        <title>Section-level genome sequencing and comparative genomics of Aspergillus sections Usti and Cavernicolus.</title>
        <authorList>
            <consortium name="Lawrence Berkeley National Laboratory"/>
            <person name="Nybo J.L."/>
            <person name="Vesth T.C."/>
            <person name="Theobald S."/>
            <person name="Frisvad J.C."/>
            <person name="Larsen T.O."/>
            <person name="Kjaerboelling I."/>
            <person name="Rothschild-Mancinelli K."/>
            <person name="Lyhne E.K."/>
            <person name="Kogle M.E."/>
            <person name="Barry K."/>
            <person name="Clum A."/>
            <person name="Na H."/>
            <person name="Ledsgaard L."/>
            <person name="Lin J."/>
            <person name="Lipzen A."/>
            <person name="Kuo A."/>
            <person name="Riley R."/>
            <person name="Mondo S."/>
            <person name="Labutti K."/>
            <person name="Haridas S."/>
            <person name="Pangalinan J."/>
            <person name="Salamov A.A."/>
            <person name="Simmons B.A."/>
            <person name="Magnuson J.K."/>
            <person name="Chen J."/>
            <person name="Drula E."/>
            <person name="Henrissat B."/>
            <person name="Wiebenga A."/>
            <person name="Lubbers R.J."/>
            <person name="Gomes A.C."/>
            <person name="Macurrencykelacurrency M.R."/>
            <person name="Stajich J."/>
            <person name="Grigoriev I.V."/>
            <person name="Mortensen U.H."/>
            <person name="De Vries R.P."/>
            <person name="Baker S.E."/>
            <person name="Andersen M.R."/>
        </authorList>
    </citation>
    <scope>NUCLEOTIDE SEQUENCE [LARGE SCALE GENOMIC DNA]</scope>
    <source>
        <strain evidence="2 3">CBS 449.75</strain>
    </source>
</reference>